<dbReference type="InParanoid" id="G3I5D8"/>
<name>G3I5D8_CRIGR</name>
<proteinExistence type="predicted"/>
<sequence length="65" mass="7074">MKFRGPAAETVCLLPATDNTGSENLNPRAKAHAEAMLKASGCARQEDSQMLQLYRVRAVPETSQL</sequence>
<protein>
    <submittedName>
        <fullName evidence="1">Uncharacterized protein</fullName>
    </submittedName>
</protein>
<reference evidence="2" key="1">
    <citation type="journal article" date="2011" name="Nat. Biotechnol.">
        <title>The genomic sequence of the Chinese hamster ovary (CHO)-K1 cell line.</title>
        <authorList>
            <person name="Xu X."/>
            <person name="Nagarajan H."/>
            <person name="Lewis N.E."/>
            <person name="Pan S."/>
            <person name="Cai Z."/>
            <person name="Liu X."/>
            <person name="Chen W."/>
            <person name="Xie M."/>
            <person name="Wang W."/>
            <person name="Hammond S."/>
            <person name="Andersen M.R."/>
            <person name="Neff N."/>
            <person name="Passarelli B."/>
            <person name="Koh W."/>
            <person name="Fan H.C."/>
            <person name="Wang J."/>
            <person name="Gui Y."/>
            <person name="Lee K.H."/>
            <person name="Betenbaugh M.J."/>
            <person name="Quake S.R."/>
            <person name="Famili I."/>
            <person name="Palsson B.O."/>
            <person name="Wang J."/>
        </authorList>
    </citation>
    <scope>NUCLEOTIDE SEQUENCE [LARGE SCALE GENOMIC DNA]</scope>
    <source>
        <strain evidence="2">CHO K1 cell line</strain>
    </source>
</reference>
<dbReference type="AlphaFoldDB" id="G3I5D8"/>
<evidence type="ECO:0000313" key="1">
    <source>
        <dbReference type="EMBL" id="EGW00455.1"/>
    </source>
</evidence>
<organism evidence="1 2">
    <name type="scientific">Cricetulus griseus</name>
    <name type="common">Chinese hamster</name>
    <name type="synonym">Cricetulus barabensis griseus</name>
    <dbReference type="NCBI Taxonomy" id="10029"/>
    <lineage>
        <taxon>Eukaryota</taxon>
        <taxon>Metazoa</taxon>
        <taxon>Chordata</taxon>
        <taxon>Craniata</taxon>
        <taxon>Vertebrata</taxon>
        <taxon>Euteleostomi</taxon>
        <taxon>Mammalia</taxon>
        <taxon>Eutheria</taxon>
        <taxon>Euarchontoglires</taxon>
        <taxon>Glires</taxon>
        <taxon>Rodentia</taxon>
        <taxon>Myomorpha</taxon>
        <taxon>Muroidea</taxon>
        <taxon>Cricetidae</taxon>
        <taxon>Cricetinae</taxon>
        <taxon>Cricetulus</taxon>
    </lineage>
</organism>
<dbReference type="Proteomes" id="UP000001075">
    <property type="component" value="Unassembled WGS sequence"/>
</dbReference>
<evidence type="ECO:0000313" key="2">
    <source>
        <dbReference type="Proteomes" id="UP000001075"/>
    </source>
</evidence>
<accession>G3I5D8</accession>
<dbReference type="EMBL" id="JH001295">
    <property type="protein sequence ID" value="EGW00455.1"/>
    <property type="molecule type" value="Genomic_DNA"/>
</dbReference>
<gene>
    <name evidence="1" type="ORF">I79_018683</name>
</gene>